<organism evidence="1 2">
    <name type="scientific">Eumeta variegata</name>
    <name type="common">Bagworm moth</name>
    <name type="synonym">Eumeta japonica</name>
    <dbReference type="NCBI Taxonomy" id="151549"/>
    <lineage>
        <taxon>Eukaryota</taxon>
        <taxon>Metazoa</taxon>
        <taxon>Ecdysozoa</taxon>
        <taxon>Arthropoda</taxon>
        <taxon>Hexapoda</taxon>
        <taxon>Insecta</taxon>
        <taxon>Pterygota</taxon>
        <taxon>Neoptera</taxon>
        <taxon>Endopterygota</taxon>
        <taxon>Lepidoptera</taxon>
        <taxon>Glossata</taxon>
        <taxon>Ditrysia</taxon>
        <taxon>Tineoidea</taxon>
        <taxon>Psychidae</taxon>
        <taxon>Oiketicinae</taxon>
        <taxon>Eumeta</taxon>
    </lineage>
</organism>
<reference evidence="1 2" key="1">
    <citation type="journal article" date="2019" name="Commun. Biol.">
        <title>The bagworm genome reveals a unique fibroin gene that provides high tensile strength.</title>
        <authorList>
            <person name="Kono N."/>
            <person name="Nakamura H."/>
            <person name="Ohtoshi R."/>
            <person name="Tomita M."/>
            <person name="Numata K."/>
            <person name="Arakawa K."/>
        </authorList>
    </citation>
    <scope>NUCLEOTIDE SEQUENCE [LARGE SCALE GENOMIC DNA]</scope>
</reference>
<sequence length="171" mass="18395">MSLQPTFATPHHRALYTVVGGASICYFNILGTLLDVTVRPFPWTCRVGAKRRYLTVKSRGGPVKLNINICSGIRYLPMLSKRRSNSYSIGIADRRVSGGRHAAARGQASVVPRGVVGVMTPGPGLCLPIVVESKPAPAGSDHLTPQRGGCVVAFEPFLSFEKYSQREGAVD</sequence>
<name>A0A4C1SSX5_EUMVA</name>
<protein>
    <submittedName>
        <fullName evidence="1">Uncharacterized protein</fullName>
    </submittedName>
</protein>
<dbReference type="Proteomes" id="UP000299102">
    <property type="component" value="Unassembled WGS sequence"/>
</dbReference>
<dbReference type="AlphaFoldDB" id="A0A4C1SSX5"/>
<dbReference type="EMBL" id="BGZK01003851">
    <property type="protein sequence ID" value="GBP05034.1"/>
    <property type="molecule type" value="Genomic_DNA"/>
</dbReference>
<proteinExistence type="predicted"/>
<comment type="caution">
    <text evidence="1">The sequence shown here is derived from an EMBL/GenBank/DDBJ whole genome shotgun (WGS) entry which is preliminary data.</text>
</comment>
<evidence type="ECO:0000313" key="2">
    <source>
        <dbReference type="Proteomes" id="UP000299102"/>
    </source>
</evidence>
<evidence type="ECO:0000313" key="1">
    <source>
        <dbReference type="EMBL" id="GBP05034.1"/>
    </source>
</evidence>
<accession>A0A4C1SSX5</accession>
<keyword evidence="2" id="KW-1185">Reference proteome</keyword>
<gene>
    <name evidence="1" type="ORF">EVAR_72864_1</name>
</gene>